<reference evidence="12" key="1">
    <citation type="submission" date="2022-11" db="EMBL/GenBank/DDBJ databases">
        <authorList>
            <person name="Morgan W.R."/>
            <person name="Tartar A."/>
        </authorList>
    </citation>
    <scope>NUCLEOTIDE SEQUENCE</scope>
    <source>
        <strain evidence="12">ARSEF 373</strain>
    </source>
</reference>
<accession>A0AAV2Z892</accession>
<dbReference type="AlphaFoldDB" id="A0AAV2Z892"/>
<dbReference type="EMBL" id="DAKRPA010000057">
    <property type="protein sequence ID" value="DBA00845.1"/>
    <property type="molecule type" value="Genomic_DNA"/>
</dbReference>
<keyword evidence="5" id="KW-0418">Kinase</keyword>
<dbReference type="PANTHER" id="PTHR43895:SF32">
    <property type="entry name" value="SERINE_THREONINE-PROTEIN KINASE CHK1"/>
    <property type="match status" value="1"/>
</dbReference>
<dbReference type="PANTHER" id="PTHR43895">
    <property type="entry name" value="CALCIUM/CALMODULIN-DEPENDENT PROTEIN KINASE KINASE-RELATED"/>
    <property type="match status" value="1"/>
</dbReference>
<feature type="region of interest" description="Disordered" evidence="9">
    <location>
        <begin position="371"/>
        <end position="391"/>
    </location>
</feature>
<evidence type="ECO:0000313" key="13">
    <source>
        <dbReference type="Proteomes" id="UP001146120"/>
    </source>
</evidence>
<keyword evidence="4" id="KW-0547">Nucleotide-binding</keyword>
<evidence type="ECO:0000313" key="12">
    <source>
        <dbReference type="EMBL" id="DBA00845.1"/>
    </source>
</evidence>
<dbReference type="Gene3D" id="1.10.510.10">
    <property type="entry name" value="Transferase(Phosphotransferase) domain 1"/>
    <property type="match status" value="2"/>
</dbReference>
<dbReference type="GO" id="GO:0005524">
    <property type="term" value="F:ATP binding"/>
    <property type="evidence" value="ECO:0007669"/>
    <property type="project" value="UniProtKB-KW"/>
</dbReference>
<evidence type="ECO:0000256" key="2">
    <source>
        <dbReference type="ARBA" id="ARBA00022527"/>
    </source>
</evidence>
<feature type="domain" description="PH" evidence="10">
    <location>
        <begin position="20"/>
        <end position="136"/>
    </location>
</feature>
<dbReference type="EC" id="2.7.11.1" evidence="1"/>
<evidence type="ECO:0000259" key="11">
    <source>
        <dbReference type="PROSITE" id="PS50011"/>
    </source>
</evidence>
<proteinExistence type="predicted"/>
<evidence type="ECO:0000256" key="9">
    <source>
        <dbReference type="SAM" id="MobiDB-lite"/>
    </source>
</evidence>
<feature type="region of interest" description="Disordered" evidence="9">
    <location>
        <begin position="193"/>
        <end position="212"/>
    </location>
</feature>
<dbReference type="SUPFAM" id="SSF56112">
    <property type="entry name" value="Protein kinase-like (PK-like)"/>
    <property type="match status" value="1"/>
</dbReference>
<dbReference type="PROSITE" id="PS50011">
    <property type="entry name" value="PROTEIN_KINASE_DOM"/>
    <property type="match status" value="1"/>
</dbReference>
<dbReference type="GO" id="GO:0007165">
    <property type="term" value="P:signal transduction"/>
    <property type="evidence" value="ECO:0007669"/>
    <property type="project" value="TreeGrafter"/>
</dbReference>
<name>A0AAV2Z892_9STRA</name>
<dbReference type="InterPro" id="IPR011993">
    <property type="entry name" value="PH-like_dom_sf"/>
</dbReference>
<evidence type="ECO:0000256" key="7">
    <source>
        <dbReference type="ARBA" id="ARBA00047899"/>
    </source>
</evidence>
<gene>
    <name evidence="12" type="ORF">N0F65_008488</name>
</gene>
<dbReference type="InterPro" id="IPR000719">
    <property type="entry name" value="Prot_kinase_dom"/>
</dbReference>
<evidence type="ECO:0000256" key="6">
    <source>
        <dbReference type="ARBA" id="ARBA00022840"/>
    </source>
</evidence>
<dbReference type="SMART" id="SM00220">
    <property type="entry name" value="S_TKc"/>
    <property type="match status" value="1"/>
</dbReference>
<keyword evidence="3" id="KW-0808">Transferase</keyword>
<dbReference type="Pfam" id="PF02026">
    <property type="entry name" value="RyR"/>
    <property type="match status" value="2"/>
</dbReference>
<comment type="catalytic activity">
    <reaction evidence="7">
        <text>L-threonyl-[protein] + ATP = O-phospho-L-threonyl-[protein] + ADP + H(+)</text>
        <dbReference type="Rhea" id="RHEA:46608"/>
        <dbReference type="Rhea" id="RHEA-COMP:11060"/>
        <dbReference type="Rhea" id="RHEA-COMP:11605"/>
        <dbReference type="ChEBI" id="CHEBI:15378"/>
        <dbReference type="ChEBI" id="CHEBI:30013"/>
        <dbReference type="ChEBI" id="CHEBI:30616"/>
        <dbReference type="ChEBI" id="CHEBI:61977"/>
        <dbReference type="ChEBI" id="CHEBI:456216"/>
        <dbReference type="EC" id="2.7.11.1"/>
    </reaction>
</comment>
<evidence type="ECO:0000256" key="4">
    <source>
        <dbReference type="ARBA" id="ARBA00022741"/>
    </source>
</evidence>
<dbReference type="Pfam" id="PF00069">
    <property type="entry name" value="Pkinase"/>
    <property type="match status" value="2"/>
</dbReference>
<dbReference type="Gene3D" id="2.30.29.30">
    <property type="entry name" value="Pleckstrin-homology domain (PH domain)/Phosphotyrosine-binding domain (PTB)"/>
    <property type="match status" value="1"/>
</dbReference>
<dbReference type="InterPro" id="IPR011009">
    <property type="entry name" value="Kinase-like_dom_sf"/>
</dbReference>
<keyword evidence="2" id="KW-0723">Serine/threonine-protein kinase</keyword>
<dbReference type="Proteomes" id="UP001146120">
    <property type="component" value="Unassembled WGS sequence"/>
</dbReference>
<evidence type="ECO:0000256" key="5">
    <source>
        <dbReference type="ARBA" id="ARBA00022777"/>
    </source>
</evidence>
<dbReference type="CDD" id="cd14008">
    <property type="entry name" value="STKc_LKB1_CaMKK"/>
    <property type="match status" value="1"/>
</dbReference>
<dbReference type="PROSITE" id="PS50003">
    <property type="entry name" value="PH_DOMAIN"/>
    <property type="match status" value="1"/>
</dbReference>
<dbReference type="SUPFAM" id="SSF50729">
    <property type="entry name" value="PH domain-like"/>
    <property type="match status" value="1"/>
</dbReference>
<dbReference type="Gene3D" id="1.10.490.160">
    <property type="match status" value="2"/>
</dbReference>
<protein>
    <recommendedName>
        <fullName evidence="1">non-specific serine/threonine protein kinase</fullName>
        <ecNumber evidence="1">2.7.11.1</ecNumber>
    </recommendedName>
</protein>
<evidence type="ECO:0000256" key="1">
    <source>
        <dbReference type="ARBA" id="ARBA00012513"/>
    </source>
</evidence>
<dbReference type="GO" id="GO:0004674">
    <property type="term" value="F:protein serine/threonine kinase activity"/>
    <property type="evidence" value="ECO:0007669"/>
    <property type="project" value="UniProtKB-KW"/>
</dbReference>
<dbReference type="InterPro" id="IPR003032">
    <property type="entry name" value="Ryanodine_rcpt"/>
</dbReference>
<reference evidence="12" key="2">
    <citation type="journal article" date="2023" name="Microbiol Resour">
        <title>Decontamination and Annotation of the Draft Genome Sequence of the Oomycete Lagenidium giganteum ARSEF 373.</title>
        <authorList>
            <person name="Morgan W.R."/>
            <person name="Tartar A."/>
        </authorList>
    </citation>
    <scope>NUCLEOTIDE SEQUENCE</scope>
    <source>
        <strain evidence="12">ARSEF 373</strain>
    </source>
</reference>
<dbReference type="InterPro" id="IPR001849">
    <property type="entry name" value="PH_domain"/>
</dbReference>
<organism evidence="12 13">
    <name type="scientific">Lagenidium giganteum</name>
    <dbReference type="NCBI Taxonomy" id="4803"/>
    <lineage>
        <taxon>Eukaryota</taxon>
        <taxon>Sar</taxon>
        <taxon>Stramenopiles</taxon>
        <taxon>Oomycota</taxon>
        <taxon>Peronosporomycetes</taxon>
        <taxon>Pythiales</taxon>
        <taxon>Pythiaceae</taxon>
    </lineage>
</organism>
<dbReference type="Pfam" id="PF00169">
    <property type="entry name" value="PH"/>
    <property type="match status" value="1"/>
</dbReference>
<dbReference type="FunFam" id="1.10.510.10:FF:002953">
    <property type="match status" value="1"/>
</dbReference>
<keyword evidence="13" id="KW-1185">Reference proteome</keyword>
<evidence type="ECO:0000259" key="10">
    <source>
        <dbReference type="PROSITE" id="PS50003"/>
    </source>
</evidence>
<sequence>MGITLLERGRCLGSPGKLENVAHEGLLKYESKSGQWKERWFVLDGEAVTLVKCVTSGRQRSRSIGSTLGSGDVTIQEVFPLSITHGDSRLPLQGALEGERLCGFDVVTKSKARFRFLTKDANEESTWTSAIQKISLNFTPAVTARIADRELLAGKYSLVRELGRGAAGIVYLYTCQGMPFAVKKFITQKAKAMPNRRLPHPADKADGGGTRRSSVSAHAASLVPEEIRREIALLKKVSRLPYVIRLHDVILDSECGNYYVVMEYMGGGPIAEWDSERKCYVQSKSQRSDRPNGTLDEQMVRLYITNVLLGVKSLHANRVCHRDIKPENVMANEEHTLCKIGDLGVAHYFRDDNGILEEEVDVDSIEMTEVAPSPKNNAGANTGPILRSEGSRKGMLKSTKGTYQFLPPEALSGEEFCGFKADIWSIGVTMYALLFGYLPFFSTDVVKLFEKIETDPVSFPTDCVDEELKDLLRQILEKDPEKRATIETILAHPWLHRSANDSKFINDHVRLLSKSPRISLDDAEVSDAVSVLQRRFDAVSEAMHKHQRMVGINLPPSVLVTSVQGYKPKPIQTLGAQVPSWMAADVAIISSQLHHDWCRSKLRSGWKFGDERDDALKVHPLILPMSELPPTEQEKNVRCAEETIKCIIALGCRIQKASSGVQRTEVPLPVDQVTLSWEMLLLVDLLGENSHELWAEGYVQNGWQLADKFDAETKGHPSLKPYMALEEAEKQLSRESVSSIMKTLLCLGYTISCSRKKLPVSS</sequence>
<dbReference type="SMART" id="SM00233">
    <property type="entry name" value="PH"/>
    <property type="match status" value="1"/>
</dbReference>
<evidence type="ECO:0000256" key="8">
    <source>
        <dbReference type="ARBA" id="ARBA00048679"/>
    </source>
</evidence>
<keyword evidence="6" id="KW-0067">ATP-binding</keyword>
<feature type="domain" description="Protein kinase" evidence="11">
    <location>
        <begin position="156"/>
        <end position="495"/>
    </location>
</feature>
<comment type="caution">
    <text evidence="12">The sequence shown here is derived from an EMBL/GenBank/DDBJ whole genome shotgun (WGS) entry which is preliminary data.</text>
</comment>
<evidence type="ECO:0000256" key="3">
    <source>
        <dbReference type="ARBA" id="ARBA00022679"/>
    </source>
</evidence>
<comment type="catalytic activity">
    <reaction evidence="8">
        <text>L-seryl-[protein] + ATP = O-phospho-L-seryl-[protein] + ADP + H(+)</text>
        <dbReference type="Rhea" id="RHEA:17989"/>
        <dbReference type="Rhea" id="RHEA-COMP:9863"/>
        <dbReference type="Rhea" id="RHEA-COMP:11604"/>
        <dbReference type="ChEBI" id="CHEBI:15378"/>
        <dbReference type="ChEBI" id="CHEBI:29999"/>
        <dbReference type="ChEBI" id="CHEBI:30616"/>
        <dbReference type="ChEBI" id="CHEBI:83421"/>
        <dbReference type="ChEBI" id="CHEBI:456216"/>
        <dbReference type="EC" id="2.7.11.1"/>
    </reaction>
</comment>